<protein>
    <submittedName>
        <fullName evidence="2">Uncharacterized protein</fullName>
    </submittedName>
</protein>
<dbReference type="AlphaFoldDB" id="A0A1T4JR84"/>
<dbReference type="Proteomes" id="UP000190423">
    <property type="component" value="Unassembled WGS sequence"/>
</dbReference>
<sequence length="94" mass="10675">MYFWYARNSCSIRLYFLPSDDGGNSDSDSQKVEQSGTSDEGGTGSDSSNTDTPDVELPGTPRALQIQRIFLQKKHFMMRMKRNLENLTSLMMEL</sequence>
<proteinExistence type="predicted"/>
<gene>
    <name evidence="2" type="ORF">SAMN02745149_00747</name>
</gene>
<dbReference type="EMBL" id="FUWG01000004">
    <property type="protein sequence ID" value="SJZ32690.1"/>
    <property type="molecule type" value="Genomic_DNA"/>
</dbReference>
<organism evidence="2 3">
    <name type="scientific">Treponema porcinum</name>
    <dbReference type="NCBI Taxonomy" id="261392"/>
    <lineage>
        <taxon>Bacteria</taxon>
        <taxon>Pseudomonadati</taxon>
        <taxon>Spirochaetota</taxon>
        <taxon>Spirochaetia</taxon>
        <taxon>Spirochaetales</taxon>
        <taxon>Treponemataceae</taxon>
        <taxon>Treponema</taxon>
    </lineage>
</organism>
<evidence type="ECO:0000313" key="3">
    <source>
        <dbReference type="Proteomes" id="UP000190423"/>
    </source>
</evidence>
<feature type="region of interest" description="Disordered" evidence="1">
    <location>
        <begin position="18"/>
        <end position="61"/>
    </location>
</feature>
<reference evidence="2 3" key="1">
    <citation type="submission" date="2017-02" db="EMBL/GenBank/DDBJ databases">
        <authorList>
            <person name="Peterson S.W."/>
        </authorList>
    </citation>
    <scope>NUCLEOTIDE SEQUENCE [LARGE SCALE GENOMIC DNA]</scope>
    <source>
        <strain evidence="2 3">ATCC BAA-908</strain>
    </source>
</reference>
<keyword evidence="3" id="KW-1185">Reference proteome</keyword>
<accession>A0A1T4JR84</accession>
<evidence type="ECO:0000256" key="1">
    <source>
        <dbReference type="SAM" id="MobiDB-lite"/>
    </source>
</evidence>
<name>A0A1T4JR84_TREPO</name>
<evidence type="ECO:0000313" key="2">
    <source>
        <dbReference type="EMBL" id="SJZ32690.1"/>
    </source>
</evidence>
<dbReference type="STRING" id="261392.SAMN02745149_00747"/>